<proteinExistence type="predicted"/>
<dbReference type="Gene3D" id="3.40.50.1820">
    <property type="entry name" value="alpha/beta hydrolase"/>
    <property type="match status" value="2"/>
</dbReference>
<dbReference type="Pfam" id="PF12697">
    <property type="entry name" value="Abhydrolase_6"/>
    <property type="match status" value="1"/>
</dbReference>
<gene>
    <name evidence="2" type="ORF">BU23DRAFT_572069</name>
</gene>
<dbReference type="Proteomes" id="UP000800036">
    <property type="component" value="Unassembled WGS sequence"/>
</dbReference>
<feature type="domain" description="AB hydrolase-1" evidence="1">
    <location>
        <begin position="45"/>
        <end position="234"/>
    </location>
</feature>
<dbReference type="InterPro" id="IPR000073">
    <property type="entry name" value="AB_hydrolase_1"/>
</dbReference>
<evidence type="ECO:0000313" key="2">
    <source>
        <dbReference type="EMBL" id="KAF1968842.1"/>
    </source>
</evidence>
<accession>A0A6A5UYE6</accession>
<dbReference type="PANTHER" id="PTHR37017">
    <property type="entry name" value="AB HYDROLASE-1 DOMAIN-CONTAINING PROTEIN-RELATED"/>
    <property type="match status" value="1"/>
</dbReference>
<dbReference type="AlphaFoldDB" id="A0A6A5UYE6"/>
<dbReference type="InterPro" id="IPR029058">
    <property type="entry name" value="AB_hydrolase_fold"/>
</dbReference>
<keyword evidence="3" id="KW-1185">Reference proteome</keyword>
<reference evidence="2" key="1">
    <citation type="journal article" date="2020" name="Stud. Mycol.">
        <title>101 Dothideomycetes genomes: a test case for predicting lifestyles and emergence of pathogens.</title>
        <authorList>
            <person name="Haridas S."/>
            <person name="Albert R."/>
            <person name="Binder M."/>
            <person name="Bloem J."/>
            <person name="Labutti K."/>
            <person name="Salamov A."/>
            <person name="Andreopoulos B."/>
            <person name="Baker S."/>
            <person name="Barry K."/>
            <person name="Bills G."/>
            <person name="Bluhm B."/>
            <person name="Cannon C."/>
            <person name="Castanera R."/>
            <person name="Culley D."/>
            <person name="Daum C."/>
            <person name="Ezra D."/>
            <person name="Gonzalez J."/>
            <person name="Henrissat B."/>
            <person name="Kuo A."/>
            <person name="Liang C."/>
            <person name="Lipzen A."/>
            <person name="Lutzoni F."/>
            <person name="Magnuson J."/>
            <person name="Mondo S."/>
            <person name="Nolan M."/>
            <person name="Ohm R."/>
            <person name="Pangilinan J."/>
            <person name="Park H.-J."/>
            <person name="Ramirez L."/>
            <person name="Alfaro M."/>
            <person name="Sun H."/>
            <person name="Tritt A."/>
            <person name="Yoshinaga Y."/>
            <person name="Zwiers L.-H."/>
            <person name="Turgeon B."/>
            <person name="Goodwin S."/>
            <person name="Spatafora J."/>
            <person name="Crous P."/>
            <person name="Grigoriev I."/>
        </authorList>
    </citation>
    <scope>NUCLEOTIDE SEQUENCE</scope>
    <source>
        <strain evidence="2">CBS 107.79</strain>
    </source>
</reference>
<dbReference type="PANTHER" id="PTHR37017:SF13">
    <property type="entry name" value="AB HYDROLASE-1 DOMAIN-CONTAINING PROTEIN"/>
    <property type="match status" value="1"/>
</dbReference>
<sequence length="241" mass="26281">MVIGRDFCRAAVNCLPATGQTTFDHGGARKTDHYPSTGCLPAPRGLPRLRQAHRIPRLLCCLAILSLTGLRQLRHHFQTLTDDVAVVEATIRKLVEDENKTAILVMHSYGGLVGAESVPEELTLNTRKAKGLNGGVMHLFYFAAFVMPLGQSVTKTGEAEHWTAKAIPQSAAVTDTVMKRYAWRYVALTYVVCTADKAVPPPVQEMLAGIAGAVVKRIEVDHLAFLTKPEEVLALIEEVAL</sequence>
<dbReference type="SUPFAM" id="SSF53474">
    <property type="entry name" value="alpha/beta-Hydrolases"/>
    <property type="match status" value="1"/>
</dbReference>
<protein>
    <recommendedName>
        <fullName evidence="1">AB hydrolase-1 domain-containing protein</fullName>
    </recommendedName>
</protein>
<name>A0A6A5UYE6_9PLEO</name>
<dbReference type="EMBL" id="ML976716">
    <property type="protein sequence ID" value="KAF1968842.1"/>
    <property type="molecule type" value="Genomic_DNA"/>
</dbReference>
<evidence type="ECO:0000259" key="1">
    <source>
        <dbReference type="Pfam" id="PF12697"/>
    </source>
</evidence>
<evidence type="ECO:0000313" key="3">
    <source>
        <dbReference type="Proteomes" id="UP000800036"/>
    </source>
</evidence>
<dbReference type="InterPro" id="IPR052897">
    <property type="entry name" value="Sec-Metab_Biosynth_Hydrolase"/>
</dbReference>
<dbReference type="OrthoDB" id="408373at2759"/>
<organism evidence="2 3">
    <name type="scientific">Bimuria novae-zelandiae CBS 107.79</name>
    <dbReference type="NCBI Taxonomy" id="1447943"/>
    <lineage>
        <taxon>Eukaryota</taxon>
        <taxon>Fungi</taxon>
        <taxon>Dikarya</taxon>
        <taxon>Ascomycota</taxon>
        <taxon>Pezizomycotina</taxon>
        <taxon>Dothideomycetes</taxon>
        <taxon>Pleosporomycetidae</taxon>
        <taxon>Pleosporales</taxon>
        <taxon>Massarineae</taxon>
        <taxon>Didymosphaeriaceae</taxon>
        <taxon>Bimuria</taxon>
    </lineage>
</organism>